<organism evidence="4 6">
    <name type="scientific">Capnocytophaga canis</name>
    <dbReference type="NCBI Taxonomy" id="1848903"/>
    <lineage>
        <taxon>Bacteria</taxon>
        <taxon>Pseudomonadati</taxon>
        <taxon>Bacteroidota</taxon>
        <taxon>Flavobacteriia</taxon>
        <taxon>Flavobacteriales</taxon>
        <taxon>Flavobacteriaceae</taxon>
        <taxon>Capnocytophaga</taxon>
    </lineage>
</organism>
<keyword evidence="3 4" id="KW-0378">Hydrolase</keyword>
<evidence type="ECO:0000313" key="6">
    <source>
        <dbReference type="Proteomes" id="UP000045051"/>
    </source>
</evidence>
<dbReference type="EMBL" id="CDOI01000133">
    <property type="protein sequence ID" value="CEN45317.1"/>
    <property type="molecule type" value="Genomic_DNA"/>
</dbReference>
<evidence type="ECO:0000313" key="5">
    <source>
        <dbReference type="EMBL" id="RIY36068.1"/>
    </source>
</evidence>
<sequence>MKYILFLLVSFFVACSTQNVPLPEKEENTEIPEEDPNFQNVKFNIPKELQAYYKNIDFSKKNSDLYNDLATLTIEKHENILQYYDRHKYLYQADKSENDPQKVVLLYTGEIRFWKEYEGNKGYKPQTFNTEHVYPRSKLGLVAIADLHHLRVCDSRVNTLRGNYPFTEGSGSARLINGSWYPGDEWKGDVARMILYLNLRYNESLGKDISTGGVDLLLKWNAEDPVSTIEKNRNNVIEQAQGNRNPFIDNPFLATLLWGKYKAENRWK</sequence>
<dbReference type="Proteomes" id="UP000045051">
    <property type="component" value="Unassembled WGS sequence"/>
</dbReference>
<dbReference type="AlphaFoldDB" id="A0A0B7I5B5"/>
<proteinExistence type="inferred from homology"/>
<evidence type="ECO:0000313" key="7">
    <source>
        <dbReference type="Proteomes" id="UP000265497"/>
    </source>
</evidence>
<evidence type="ECO:0000256" key="1">
    <source>
        <dbReference type="ARBA" id="ARBA00006429"/>
    </source>
</evidence>
<keyword evidence="2" id="KW-0540">Nuclease</keyword>
<dbReference type="Pfam" id="PF04231">
    <property type="entry name" value="Endonuclease_1"/>
    <property type="match status" value="1"/>
</dbReference>
<dbReference type="PANTHER" id="PTHR33607:SF2">
    <property type="entry name" value="ENDONUCLEASE-1"/>
    <property type="match status" value="1"/>
</dbReference>
<dbReference type="PANTHER" id="PTHR33607">
    <property type="entry name" value="ENDONUCLEASE-1"/>
    <property type="match status" value="1"/>
</dbReference>
<reference evidence="5 7" key="2">
    <citation type="submission" date="2017-08" db="EMBL/GenBank/DDBJ databases">
        <title>Capnocytophaga canis 17-158 assembly.</title>
        <authorList>
            <person name="Gulvik C.A."/>
        </authorList>
    </citation>
    <scope>NUCLEOTIDE SEQUENCE [LARGE SCALE GENOMIC DNA]</scope>
    <source>
        <strain evidence="5 7">17-158</strain>
    </source>
</reference>
<dbReference type="EC" id="3.1.21.1" evidence="4"/>
<keyword evidence="6" id="KW-1185">Reference proteome</keyword>
<dbReference type="EMBL" id="NSDI01000007">
    <property type="protein sequence ID" value="RIY36068.1"/>
    <property type="molecule type" value="Genomic_DNA"/>
</dbReference>
<name>A0A0B7I5B5_9FLAO</name>
<dbReference type="InterPro" id="IPR007346">
    <property type="entry name" value="Endonuclease-I"/>
</dbReference>
<gene>
    <name evidence="4" type="ORF">CCAND38_230065</name>
    <name evidence="5" type="ORF">CKY20_07950</name>
</gene>
<dbReference type="RefSeq" id="WP_042343979.1">
    <property type="nucleotide sequence ID" value="NZ_CDOI01000133.1"/>
</dbReference>
<protein>
    <submittedName>
        <fullName evidence="4 5">Ribonuclease</fullName>
        <ecNumber evidence="4">3.1.21.1</ecNumber>
    </submittedName>
</protein>
<dbReference type="InterPro" id="IPR044925">
    <property type="entry name" value="His-Me_finger_sf"/>
</dbReference>
<evidence type="ECO:0000256" key="2">
    <source>
        <dbReference type="ARBA" id="ARBA00022722"/>
    </source>
</evidence>
<accession>A0A0B7I5B5</accession>
<evidence type="ECO:0000256" key="3">
    <source>
        <dbReference type="ARBA" id="ARBA00022801"/>
    </source>
</evidence>
<evidence type="ECO:0000313" key="4">
    <source>
        <dbReference type="EMBL" id="CEN45317.1"/>
    </source>
</evidence>
<dbReference type="GO" id="GO:0004530">
    <property type="term" value="F:deoxyribonuclease I activity"/>
    <property type="evidence" value="ECO:0007669"/>
    <property type="project" value="UniProtKB-EC"/>
</dbReference>
<reference evidence="4 6" key="1">
    <citation type="submission" date="2015-01" db="EMBL/GenBank/DDBJ databases">
        <authorList>
            <person name="Xiang T."/>
            <person name="Song Y."/>
            <person name="Huang L."/>
            <person name="Wang B."/>
            <person name="Wu P."/>
        </authorList>
    </citation>
    <scope>NUCLEOTIDE SEQUENCE [LARGE SCALE GENOMIC DNA]</scope>
    <source>
        <strain evidence="4 6">CcD38</strain>
    </source>
</reference>
<dbReference type="SUPFAM" id="SSF54060">
    <property type="entry name" value="His-Me finger endonucleases"/>
    <property type="match status" value="1"/>
</dbReference>
<dbReference type="PROSITE" id="PS51257">
    <property type="entry name" value="PROKAR_LIPOPROTEIN"/>
    <property type="match status" value="1"/>
</dbReference>
<dbReference type="Proteomes" id="UP000265497">
    <property type="component" value="Unassembled WGS sequence"/>
</dbReference>
<comment type="similarity">
    <text evidence="1">Belongs to the EndA/NucM nuclease family.</text>
</comment>